<evidence type="ECO:0000313" key="11">
    <source>
        <dbReference type="EMBL" id="KAH7951933.1"/>
    </source>
</evidence>
<comment type="similarity">
    <text evidence="2">Belongs to the peptidase M13 family.</text>
</comment>
<keyword evidence="6" id="KW-0862">Zinc</keyword>
<dbReference type="PANTHER" id="PTHR11733:SF241">
    <property type="entry name" value="GH26575P-RELATED"/>
    <property type="match status" value="1"/>
</dbReference>
<dbReference type="VEuPathDB" id="VectorBase:RSAN_045016"/>
<evidence type="ECO:0000256" key="4">
    <source>
        <dbReference type="ARBA" id="ARBA00022723"/>
    </source>
</evidence>
<evidence type="ECO:0000256" key="3">
    <source>
        <dbReference type="ARBA" id="ARBA00022670"/>
    </source>
</evidence>
<comment type="caution">
    <text evidence="11">The sequence shown here is derived from an EMBL/GenBank/DDBJ whole genome shotgun (WGS) entry which is preliminary data.</text>
</comment>
<evidence type="ECO:0000256" key="2">
    <source>
        <dbReference type="ARBA" id="ARBA00007357"/>
    </source>
</evidence>
<feature type="region of interest" description="Disordered" evidence="8">
    <location>
        <begin position="1"/>
        <end position="75"/>
    </location>
</feature>
<sequence>MECKSRAPVSTERQNTESSKRQQHGGRRSSAEGQGTAVPSDEALLRSAPNDVVEPHSGGSGVKEAGAAVSSRRAKPIVAYVRDLHDERPCQAEREAAAAVPTPLSSRPAKGVPRRRGKNSEAWRETTFSSSEFDFPSELPLPKLSSRRDQRESRSGVRNKEYDKGANGRADVAEQGATSTHQRASSAFHVKLREHPRRNSGVEDVTLMDPGKAQVNAALHTVADAATPARSDVPPDVCPPALVQGQATDRVESHKFNSEEAQFPPNDLETTSGKGPGAQSRTSRPRYPVAFSSYSSESLRKLASSRERRGALTPTRDQLQNLYNTLMMAEHPPRRERLSREAFRKKFFLPKGMKMDFPSPGVAGHPAGSSSSMARMKASDDKNPASRESYLEEVVSSRLKRATVTACVVLAIVVVILAAFHAFHSTPPAGRPRALLCVTDDCRLHALYLDYNLNDAFRPCTDFDGHVCSSWTPSQTYAELGATALGELTVKWVGNLPSLLRRAVDADKTAERPLLMYEACVKERDQATLLDAALFVAFLKELNLGWPEGSPSQVSALEVLVDLAFRWQMTFWLSFQLRKDASRGARLYIETGDPDVLSLFAMNHRYVMQRGSYVEYWMSHYTALYGNTTPVPATSQVRESAVQQTYIIKVLTDVRTKNAKFVTVLPIAQVANHKGRITSSEWLRHLGKYLSGEAFKSYSDQVFSDSSLLDAINLLFNTYDDQQLIHHFSWQFVQMYFFLLEGTPLQIVHWGKTYSAAYVPVYCAMYVEEVYRPLLAAVSIELTISPSDISRLNFALGSLMDKVVSALNASQLEPEAKRAALARYQSMQVRIWPPGRYYNVDEIESAYHCCPKRSDSFARHWTECRRCLQRVADAPFHRESSGMHRLLSSSPVTYDPVANELTVAVSALAHPLYYPHGTPAMFYGGLGFLFVAETLKALGRVHVAVLARGSRTDDRCFAVQENDTRATYFAALNVAYSAFAEDAASEVQERRRPISRRHSEESVFFLTACRMMCRTVGSQPPGAIDCNSLFRNSPHFAKAFACPRESAMNPSQRCVYFGDSRGYTS</sequence>
<dbReference type="Gene3D" id="3.40.390.10">
    <property type="entry name" value="Collagenase (Catalytic Domain)"/>
    <property type="match status" value="2"/>
</dbReference>
<comment type="cofactor">
    <cofactor evidence="1">
        <name>Zn(2+)</name>
        <dbReference type="ChEBI" id="CHEBI:29105"/>
    </cofactor>
</comment>
<dbReference type="InterPro" id="IPR024079">
    <property type="entry name" value="MetalloPept_cat_dom_sf"/>
</dbReference>
<reference evidence="11" key="2">
    <citation type="submission" date="2021-09" db="EMBL/GenBank/DDBJ databases">
        <authorList>
            <person name="Jia N."/>
            <person name="Wang J."/>
            <person name="Shi W."/>
            <person name="Du L."/>
            <person name="Sun Y."/>
            <person name="Zhan W."/>
            <person name="Jiang J."/>
            <person name="Wang Q."/>
            <person name="Zhang B."/>
            <person name="Ji P."/>
            <person name="Sakyi L.B."/>
            <person name="Cui X."/>
            <person name="Yuan T."/>
            <person name="Jiang B."/>
            <person name="Yang W."/>
            <person name="Lam T.T.-Y."/>
            <person name="Chang Q."/>
            <person name="Ding S."/>
            <person name="Wang X."/>
            <person name="Zhu J."/>
            <person name="Ruan X."/>
            <person name="Zhao L."/>
            <person name="Wei J."/>
            <person name="Que T."/>
            <person name="Du C."/>
            <person name="Cheng J."/>
            <person name="Dai P."/>
            <person name="Han X."/>
            <person name="Huang E."/>
            <person name="Gao Y."/>
            <person name="Liu J."/>
            <person name="Shao H."/>
            <person name="Ye R."/>
            <person name="Li L."/>
            <person name="Wei W."/>
            <person name="Wang X."/>
            <person name="Wang C."/>
            <person name="Huo Q."/>
            <person name="Li W."/>
            <person name="Guo W."/>
            <person name="Chen H."/>
            <person name="Chen S."/>
            <person name="Zhou L."/>
            <person name="Zhou L."/>
            <person name="Ni X."/>
            <person name="Tian J."/>
            <person name="Zhou Y."/>
            <person name="Sheng Y."/>
            <person name="Liu T."/>
            <person name="Pan Y."/>
            <person name="Xia L."/>
            <person name="Li J."/>
            <person name="Zhao F."/>
            <person name="Cao W."/>
        </authorList>
    </citation>
    <scope>NUCLEOTIDE SEQUENCE</scope>
    <source>
        <strain evidence="11">Rsan-2018</strain>
        <tissue evidence="11">Larvae</tissue>
    </source>
</reference>
<feature type="compositionally biased region" description="Basic and acidic residues" evidence="8">
    <location>
        <begin position="146"/>
        <end position="166"/>
    </location>
</feature>
<dbReference type="Pfam" id="PF05649">
    <property type="entry name" value="Peptidase_M13_N"/>
    <property type="match status" value="1"/>
</dbReference>
<dbReference type="InterPro" id="IPR042089">
    <property type="entry name" value="Peptidase_M13_dom_2"/>
</dbReference>
<feature type="region of interest" description="Disordered" evidence="8">
    <location>
        <begin position="250"/>
        <end position="292"/>
    </location>
</feature>
<feature type="region of interest" description="Disordered" evidence="8">
    <location>
        <begin position="358"/>
        <end position="385"/>
    </location>
</feature>
<dbReference type="PROSITE" id="PS51885">
    <property type="entry name" value="NEPRILYSIN"/>
    <property type="match status" value="1"/>
</dbReference>
<accession>A0A9D4PS09</accession>
<feature type="domain" description="Peptidase M13 N-terminal" evidence="10">
    <location>
        <begin position="459"/>
        <end position="832"/>
    </location>
</feature>
<keyword evidence="7" id="KW-0482">Metalloprotease</keyword>
<keyword evidence="3" id="KW-0645">Protease</keyword>
<dbReference type="SUPFAM" id="SSF55486">
    <property type="entry name" value="Metalloproteases ('zincins'), catalytic domain"/>
    <property type="match status" value="1"/>
</dbReference>
<proteinExistence type="inferred from homology"/>
<protein>
    <submittedName>
        <fullName evidence="11">Uncharacterized protein</fullName>
    </submittedName>
</protein>
<dbReference type="Pfam" id="PF01431">
    <property type="entry name" value="Peptidase_M13"/>
    <property type="match status" value="1"/>
</dbReference>
<dbReference type="PANTHER" id="PTHR11733">
    <property type="entry name" value="ZINC METALLOPROTEASE FAMILY M13 NEPRILYSIN-RELATED"/>
    <property type="match status" value="1"/>
</dbReference>
<dbReference type="GO" id="GO:0004222">
    <property type="term" value="F:metalloendopeptidase activity"/>
    <property type="evidence" value="ECO:0007669"/>
    <property type="project" value="InterPro"/>
</dbReference>
<keyword evidence="4" id="KW-0479">Metal-binding</keyword>
<name>A0A9D4PS09_RHISA</name>
<gene>
    <name evidence="11" type="ORF">HPB52_015463</name>
</gene>
<organism evidence="11 12">
    <name type="scientific">Rhipicephalus sanguineus</name>
    <name type="common">Brown dog tick</name>
    <name type="synonym">Ixodes sanguineus</name>
    <dbReference type="NCBI Taxonomy" id="34632"/>
    <lineage>
        <taxon>Eukaryota</taxon>
        <taxon>Metazoa</taxon>
        <taxon>Ecdysozoa</taxon>
        <taxon>Arthropoda</taxon>
        <taxon>Chelicerata</taxon>
        <taxon>Arachnida</taxon>
        <taxon>Acari</taxon>
        <taxon>Parasitiformes</taxon>
        <taxon>Ixodida</taxon>
        <taxon>Ixodoidea</taxon>
        <taxon>Ixodidae</taxon>
        <taxon>Rhipicephalinae</taxon>
        <taxon>Rhipicephalus</taxon>
        <taxon>Rhipicephalus</taxon>
    </lineage>
</organism>
<evidence type="ECO:0000256" key="1">
    <source>
        <dbReference type="ARBA" id="ARBA00001947"/>
    </source>
</evidence>
<dbReference type="Proteomes" id="UP000821837">
    <property type="component" value="Chromosome 5"/>
</dbReference>
<dbReference type="GO" id="GO:0046872">
    <property type="term" value="F:metal ion binding"/>
    <property type="evidence" value="ECO:0007669"/>
    <property type="project" value="UniProtKB-KW"/>
</dbReference>
<dbReference type="Gene3D" id="1.10.1380.10">
    <property type="entry name" value="Neutral endopeptidase , domain2"/>
    <property type="match status" value="1"/>
</dbReference>
<keyword evidence="5" id="KW-0378">Hydrolase</keyword>
<feature type="domain" description="Peptidase M13 C-terminal" evidence="9">
    <location>
        <begin position="970"/>
        <end position="1054"/>
    </location>
</feature>
<feature type="region of interest" description="Disordered" evidence="8">
    <location>
        <begin position="91"/>
        <end position="207"/>
    </location>
</feature>
<evidence type="ECO:0000256" key="8">
    <source>
        <dbReference type="SAM" id="MobiDB-lite"/>
    </source>
</evidence>
<dbReference type="AlphaFoldDB" id="A0A9D4PS09"/>
<evidence type="ECO:0000256" key="5">
    <source>
        <dbReference type="ARBA" id="ARBA00022801"/>
    </source>
</evidence>
<evidence type="ECO:0000259" key="10">
    <source>
        <dbReference type="Pfam" id="PF05649"/>
    </source>
</evidence>
<evidence type="ECO:0000259" key="9">
    <source>
        <dbReference type="Pfam" id="PF01431"/>
    </source>
</evidence>
<dbReference type="GO" id="GO:0016485">
    <property type="term" value="P:protein processing"/>
    <property type="evidence" value="ECO:0007669"/>
    <property type="project" value="TreeGrafter"/>
</dbReference>
<dbReference type="InterPro" id="IPR000718">
    <property type="entry name" value="Peptidase_M13"/>
</dbReference>
<dbReference type="EMBL" id="JABSTV010001251">
    <property type="protein sequence ID" value="KAH7951933.1"/>
    <property type="molecule type" value="Genomic_DNA"/>
</dbReference>
<evidence type="ECO:0000256" key="7">
    <source>
        <dbReference type="ARBA" id="ARBA00023049"/>
    </source>
</evidence>
<reference evidence="11" key="1">
    <citation type="journal article" date="2020" name="Cell">
        <title>Large-Scale Comparative Analyses of Tick Genomes Elucidate Their Genetic Diversity and Vector Capacities.</title>
        <authorList>
            <consortium name="Tick Genome and Microbiome Consortium (TIGMIC)"/>
            <person name="Jia N."/>
            <person name="Wang J."/>
            <person name="Shi W."/>
            <person name="Du L."/>
            <person name="Sun Y."/>
            <person name="Zhan W."/>
            <person name="Jiang J.F."/>
            <person name="Wang Q."/>
            <person name="Zhang B."/>
            <person name="Ji P."/>
            <person name="Bell-Sakyi L."/>
            <person name="Cui X.M."/>
            <person name="Yuan T.T."/>
            <person name="Jiang B.G."/>
            <person name="Yang W.F."/>
            <person name="Lam T.T."/>
            <person name="Chang Q.C."/>
            <person name="Ding S.J."/>
            <person name="Wang X.J."/>
            <person name="Zhu J.G."/>
            <person name="Ruan X.D."/>
            <person name="Zhao L."/>
            <person name="Wei J.T."/>
            <person name="Ye R.Z."/>
            <person name="Que T.C."/>
            <person name="Du C.H."/>
            <person name="Zhou Y.H."/>
            <person name="Cheng J.X."/>
            <person name="Dai P.F."/>
            <person name="Guo W.B."/>
            <person name="Han X.H."/>
            <person name="Huang E.J."/>
            <person name="Li L.F."/>
            <person name="Wei W."/>
            <person name="Gao Y.C."/>
            <person name="Liu J.Z."/>
            <person name="Shao H.Z."/>
            <person name="Wang X."/>
            <person name="Wang C.C."/>
            <person name="Yang T.C."/>
            <person name="Huo Q.B."/>
            <person name="Li W."/>
            <person name="Chen H.Y."/>
            <person name="Chen S.E."/>
            <person name="Zhou L.G."/>
            <person name="Ni X.B."/>
            <person name="Tian J.H."/>
            <person name="Sheng Y."/>
            <person name="Liu T."/>
            <person name="Pan Y.S."/>
            <person name="Xia L.Y."/>
            <person name="Li J."/>
            <person name="Zhao F."/>
            <person name="Cao W.C."/>
        </authorList>
    </citation>
    <scope>NUCLEOTIDE SEQUENCE</scope>
    <source>
        <strain evidence="11">Rsan-2018</strain>
    </source>
</reference>
<feature type="compositionally biased region" description="Polar residues" evidence="8">
    <location>
        <begin position="176"/>
        <end position="185"/>
    </location>
</feature>
<dbReference type="GO" id="GO:0005886">
    <property type="term" value="C:plasma membrane"/>
    <property type="evidence" value="ECO:0007669"/>
    <property type="project" value="TreeGrafter"/>
</dbReference>
<evidence type="ECO:0000256" key="6">
    <source>
        <dbReference type="ARBA" id="ARBA00022833"/>
    </source>
</evidence>
<dbReference type="InterPro" id="IPR008753">
    <property type="entry name" value="Peptidase_M13_N"/>
</dbReference>
<keyword evidence="12" id="KW-1185">Reference proteome</keyword>
<evidence type="ECO:0000313" key="12">
    <source>
        <dbReference type="Proteomes" id="UP000821837"/>
    </source>
</evidence>
<dbReference type="InterPro" id="IPR018497">
    <property type="entry name" value="Peptidase_M13_C"/>
</dbReference>